<sequence>LFCLFILLTFFKMAFHNSQLDKEKASLNEVKTYFVHSLYSIEELNLKPRKRMHSRPRKICIHFMVCEAELGYDELFRLFQTENWALLETIFPDQTVISSTTRH</sequence>
<reference evidence="2 3" key="1">
    <citation type="submission" date="2015-01" db="EMBL/GenBank/DDBJ databases">
        <title>Evolution of Trichinella species and genotypes.</title>
        <authorList>
            <person name="Korhonen P.K."/>
            <person name="Edoardo P."/>
            <person name="Giuseppe L.R."/>
            <person name="Gasser R.B."/>
        </authorList>
    </citation>
    <scope>NUCLEOTIDE SEQUENCE [LARGE SCALE GENOMIC DNA]</scope>
    <source>
        <strain evidence="2">ISS13</strain>
    </source>
</reference>
<feature type="signal peptide" evidence="1">
    <location>
        <begin position="1"/>
        <end position="16"/>
    </location>
</feature>
<evidence type="ECO:0000313" key="3">
    <source>
        <dbReference type="Proteomes" id="UP000054632"/>
    </source>
</evidence>
<evidence type="ECO:0000313" key="2">
    <source>
        <dbReference type="EMBL" id="KRY72295.1"/>
    </source>
</evidence>
<proteinExistence type="predicted"/>
<dbReference type="Proteomes" id="UP000054632">
    <property type="component" value="Unassembled WGS sequence"/>
</dbReference>
<name>A0A0V1EEP6_TRIPS</name>
<protein>
    <submittedName>
        <fullName evidence="2">Uncharacterized protein</fullName>
    </submittedName>
</protein>
<accession>A0A0V1EEP6</accession>
<keyword evidence="1" id="KW-0732">Signal</keyword>
<feature type="non-terminal residue" evidence="2">
    <location>
        <position position="1"/>
    </location>
</feature>
<gene>
    <name evidence="2" type="ORF">T4A_5242</name>
</gene>
<dbReference type="EMBL" id="JYDR01000046">
    <property type="protein sequence ID" value="KRY72295.1"/>
    <property type="molecule type" value="Genomic_DNA"/>
</dbReference>
<feature type="chain" id="PRO_5006877281" evidence="1">
    <location>
        <begin position="17"/>
        <end position="103"/>
    </location>
</feature>
<organism evidence="2 3">
    <name type="scientific">Trichinella pseudospiralis</name>
    <name type="common">Parasitic roundworm</name>
    <dbReference type="NCBI Taxonomy" id="6337"/>
    <lineage>
        <taxon>Eukaryota</taxon>
        <taxon>Metazoa</taxon>
        <taxon>Ecdysozoa</taxon>
        <taxon>Nematoda</taxon>
        <taxon>Enoplea</taxon>
        <taxon>Dorylaimia</taxon>
        <taxon>Trichinellida</taxon>
        <taxon>Trichinellidae</taxon>
        <taxon>Trichinella</taxon>
    </lineage>
</organism>
<comment type="caution">
    <text evidence="2">The sequence shown here is derived from an EMBL/GenBank/DDBJ whole genome shotgun (WGS) entry which is preliminary data.</text>
</comment>
<dbReference type="AlphaFoldDB" id="A0A0V1EEP6"/>
<evidence type="ECO:0000256" key="1">
    <source>
        <dbReference type="SAM" id="SignalP"/>
    </source>
</evidence>